<feature type="region of interest" description="Disordered" evidence="6">
    <location>
        <begin position="527"/>
        <end position="555"/>
    </location>
</feature>
<reference evidence="7" key="1">
    <citation type="submission" date="2022-08" db="UniProtKB">
        <authorList>
            <consortium name="EnsemblMetazoa"/>
        </authorList>
    </citation>
    <scope>IDENTIFICATION</scope>
    <source>
        <strain evidence="7">EBRO</strain>
    </source>
</reference>
<proteinExistence type="inferred from homology"/>
<feature type="region of interest" description="Disordered" evidence="6">
    <location>
        <begin position="87"/>
        <end position="115"/>
    </location>
</feature>
<dbReference type="EnsemblMetazoa" id="AATE011589-RA">
    <property type="protein sequence ID" value="AATE011589-PA.1"/>
    <property type="gene ID" value="AATE011589"/>
</dbReference>
<feature type="region of interest" description="Disordered" evidence="6">
    <location>
        <begin position="139"/>
        <end position="163"/>
    </location>
</feature>
<feature type="compositionally biased region" description="Basic residues" evidence="6">
    <location>
        <begin position="442"/>
        <end position="454"/>
    </location>
</feature>
<feature type="compositionally biased region" description="Low complexity" evidence="6">
    <location>
        <begin position="21"/>
        <end position="38"/>
    </location>
</feature>
<feature type="region of interest" description="Disordered" evidence="6">
    <location>
        <begin position="217"/>
        <end position="327"/>
    </location>
</feature>
<dbReference type="AlphaFoldDB" id="A0A182J570"/>
<dbReference type="PANTHER" id="PTHR31815:SF1">
    <property type="entry name" value="TRANSMEMBRANE PROTEIN 200C"/>
    <property type="match status" value="1"/>
</dbReference>
<keyword evidence="3" id="KW-0812">Transmembrane</keyword>
<evidence type="ECO:0000256" key="2">
    <source>
        <dbReference type="ARBA" id="ARBA00005308"/>
    </source>
</evidence>
<feature type="region of interest" description="Disordered" evidence="6">
    <location>
        <begin position="353"/>
        <end position="495"/>
    </location>
</feature>
<feature type="compositionally biased region" description="Low complexity" evidence="6">
    <location>
        <begin position="578"/>
        <end position="590"/>
    </location>
</feature>
<evidence type="ECO:0000256" key="5">
    <source>
        <dbReference type="ARBA" id="ARBA00023136"/>
    </source>
</evidence>
<evidence type="ECO:0000256" key="4">
    <source>
        <dbReference type="ARBA" id="ARBA00022989"/>
    </source>
</evidence>
<dbReference type="PANTHER" id="PTHR31815">
    <property type="entry name" value="AGAP005329-PA"/>
    <property type="match status" value="1"/>
</dbReference>
<evidence type="ECO:0000256" key="1">
    <source>
        <dbReference type="ARBA" id="ARBA00004141"/>
    </source>
</evidence>
<evidence type="ECO:0000256" key="6">
    <source>
        <dbReference type="SAM" id="MobiDB-lite"/>
    </source>
</evidence>
<comment type="subcellular location">
    <subcellularLocation>
        <location evidence="1">Membrane</location>
        <topology evidence="1">Multi-pass membrane protein</topology>
    </subcellularLocation>
</comment>
<accession>A0A182J570</accession>
<name>A0A182J570_ANOAO</name>
<organism evidence="7">
    <name type="scientific">Anopheles atroparvus</name>
    <name type="common">European mosquito</name>
    <dbReference type="NCBI Taxonomy" id="41427"/>
    <lineage>
        <taxon>Eukaryota</taxon>
        <taxon>Metazoa</taxon>
        <taxon>Ecdysozoa</taxon>
        <taxon>Arthropoda</taxon>
        <taxon>Hexapoda</taxon>
        <taxon>Insecta</taxon>
        <taxon>Pterygota</taxon>
        <taxon>Neoptera</taxon>
        <taxon>Endopterygota</taxon>
        <taxon>Diptera</taxon>
        <taxon>Nematocera</taxon>
        <taxon>Culicoidea</taxon>
        <taxon>Culicidae</taxon>
        <taxon>Anophelinae</taxon>
        <taxon>Anopheles</taxon>
    </lineage>
</organism>
<comment type="similarity">
    <text evidence="2">Belongs to the TMEM200 family.</text>
</comment>
<evidence type="ECO:0000313" key="7">
    <source>
        <dbReference type="EnsemblMetazoa" id="AATE011589-PA.1"/>
    </source>
</evidence>
<feature type="region of interest" description="Disordered" evidence="6">
    <location>
        <begin position="1"/>
        <end position="52"/>
    </location>
</feature>
<evidence type="ECO:0000256" key="3">
    <source>
        <dbReference type="ARBA" id="ARBA00022692"/>
    </source>
</evidence>
<keyword evidence="5" id="KW-0472">Membrane</keyword>
<feature type="compositionally biased region" description="Polar residues" evidence="6">
    <location>
        <begin position="314"/>
        <end position="325"/>
    </location>
</feature>
<sequence length="604" mass="64803">MTFEARDSAAKVVPARFKLTSQSSARNPNSRNNTSRRSTGISNGPSSLVPGSQNARWEQHLGVFRTSPATEQVPDRKALTAALVHFSKALGTPKTSPHRRPSESQSRRVSRSGSVPNLYAEKLIVPSVASGSPANIRSETVGHRHHRESRVSSMVQRSTRDTCGSSGGLLHPGMLQFHRHALSVDEPEPFARTLKQAGSHGSVQYGFGGEIVPVHKLRDRNKRSDTARRHVLSRQTKIEKEESLSSPKHGHISRRASTISNTSVSSKLNRSSRRASTVSKTPSVDSRGAASTVDINSLDRSLLQGLTPPRKGASSGNPGPISTPSVEKEYRSQLSICSEPAAISQRNLSCQSSLEPCVPEEESSPEQEHGPTGQQQEPEHEPEGSGRRMHQQQQQPAAGPLEPLSVANPPLRPDSLVLDPDSDERSGAGPNRFLYRSNSSKSFRKPKPKVTSKKRSNEYDQIYVISSANGGGGSGGSISGATNDRVPTGSGRYPNFQHAANIQAVRNADDDHYDSIEVIHERRSKNFSKFSSTVEPGQDDGRPEGGNGSVEGEYRKVGSNTISVVADISPVPPVTVTNGEESANGAAAASRTTGNDVAVLPLGP</sequence>
<dbReference type="InterPro" id="IPR018787">
    <property type="entry name" value="DUF2371_TMEM200"/>
</dbReference>
<feature type="compositionally biased region" description="Gly residues" evidence="6">
    <location>
        <begin position="469"/>
        <end position="478"/>
    </location>
</feature>
<dbReference type="VEuPathDB" id="VectorBase:AATE011589"/>
<feature type="region of interest" description="Disordered" evidence="6">
    <location>
        <begin position="567"/>
        <end position="604"/>
    </location>
</feature>
<feature type="compositionally biased region" description="Polar residues" evidence="6">
    <location>
        <begin position="255"/>
        <end position="284"/>
    </location>
</feature>
<feature type="compositionally biased region" description="Polar residues" evidence="6">
    <location>
        <begin position="151"/>
        <end position="163"/>
    </location>
</feature>
<dbReference type="GO" id="GO:0016020">
    <property type="term" value="C:membrane"/>
    <property type="evidence" value="ECO:0007669"/>
    <property type="project" value="UniProtKB-SubCell"/>
</dbReference>
<feature type="compositionally biased region" description="Basic and acidic residues" evidence="6">
    <location>
        <begin position="377"/>
        <end position="386"/>
    </location>
</feature>
<protein>
    <submittedName>
        <fullName evidence="7">Uncharacterized protein</fullName>
    </submittedName>
</protein>
<feature type="compositionally biased region" description="Polar residues" evidence="6">
    <location>
        <begin position="39"/>
        <end position="52"/>
    </location>
</feature>
<keyword evidence="4" id="KW-1133">Transmembrane helix</keyword>